<proteinExistence type="predicted"/>
<dbReference type="SUPFAM" id="SSF140459">
    <property type="entry name" value="PE/PPE dimer-like"/>
    <property type="match status" value="1"/>
</dbReference>
<dbReference type="InterPro" id="IPR038332">
    <property type="entry name" value="PPE_sf"/>
</dbReference>
<keyword evidence="2" id="KW-1185">Reference proteome</keyword>
<evidence type="ECO:0000313" key="2">
    <source>
        <dbReference type="Proteomes" id="UP001519332"/>
    </source>
</evidence>
<name>A0ABS4TB08_9PSEU</name>
<dbReference type="Proteomes" id="UP001519332">
    <property type="component" value="Unassembled WGS sequence"/>
</dbReference>
<reference evidence="1 2" key="1">
    <citation type="submission" date="2021-03" db="EMBL/GenBank/DDBJ databases">
        <title>Sequencing the genomes of 1000 actinobacteria strains.</title>
        <authorList>
            <person name="Klenk H.-P."/>
        </authorList>
    </citation>
    <scope>NUCLEOTIDE SEQUENCE [LARGE SCALE GENOMIC DNA]</scope>
    <source>
        <strain evidence="1 2">DSM 46670</strain>
    </source>
</reference>
<evidence type="ECO:0000313" key="1">
    <source>
        <dbReference type="EMBL" id="MBP2321602.1"/>
    </source>
</evidence>
<protein>
    <submittedName>
        <fullName evidence="1">Uncharacterized protein YukE</fullName>
    </submittedName>
</protein>
<dbReference type="RefSeq" id="WP_209636569.1">
    <property type="nucleotide sequence ID" value="NZ_JAGINW010000001.1"/>
</dbReference>
<sequence length="190" mass="20240">MAAIRPMPWPEPEPQPKPGEEALYDNVDWMTFTHEQLYDMAHQGVDVAGANAVAARWAKLGQALQEISDDLAQALAASVDAWQGDAADQARGSIAALSAWSSEASQTATDVSGCVSIEANNAENAKRTMPEPVVGPRVAIPAAGDAFASAIDIVRDPHGPTRQQHTAHQEAARVMQQFQQASQEVYGTVP</sequence>
<organism evidence="1 2">
    <name type="scientific">Kibdelosporangium banguiense</name>
    <dbReference type="NCBI Taxonomy" id="1365924"/>
    <lineage>
        <taxon>Bacteria</taxon>
        <taxon>Bacillati</taxon>
        <taxon>Actinomycetota</taxon>
        <taxon>Actinomycetes</taxon>
        <taxon>Pseudonocardiales</taxon>
        <taxon>Pseudonocardiaceae</taxon>
        <taxon>Kibdelosporangium</taxon>
    </lineage>
</organism>
<dbReference type="EMBL" id="JAGINW010000001">
    <property type="protein sequence ID" value="MBP2321602.1"/>
    <property type="molecule type" value="Genomic_DNA"/>
</dbReference>
<accession>A0ABS4TB08</accession>
<comment type="caution">
    <text evidence="1">The sequence shown here is derived from an EMBL/GenBank/DDBJ whole genome shotgun (WGS) entry which is preliminary data.</text>
</comment>
<gene>
    <name evidence="1" type="ORF">JOF56_001987</name>
</gene>
<dbReference type="Gene3D" id="1.20.1260.20">
    <property type="entry name" value="PPE superfamily"/>
    <property type="match status" value="1"/>
</dbReference>